<keyword evidence="8 15" id="KW-0472">Membrane</keyword>
<evidence type="ECO:0000256" key="14">
    <source>
        <dbReference type="SAM" id="MobiDB-lite"/>
    </source>
</evidence>
<dbReference type="SMR" id="A0AAC8UD65"/>
<sequence>MEQWTTEIWFSISIAFLIGTLCGVLVMRFFKGNIQQQIQLKSELASAEAKIEEQKQQLERHFEQSANLLENLAEDYKKLYTHFAQNSEQLLPESNQVEFFKRLKNHANGDEDNQPRDYSDGSSGLLKS</sequence>
<dbReference type="Pfam" id="PF06295">
    <property type="entry name" value="ZapG-like"/>
    <property type="match status" value="1"/>
</dbReference>
<evidence type="ECO:0000313" key="16">
    <source>
        <dbReference type="EMBL" id="AKO32676.1"/>
    </source>
</evidence>
<dbReference type="PANTHER" id="PTHR39579:SF1">
    <property type="entry name" value="INNER MEMBRANE PROTEIN YHCB"/>
    <property type="match status" value="1"/>
</dbReference>
<feature type="transmembrane region" description="Helical" evidence="15">
    <location>
        <begin position="6"/>
        <end position="30"/>
    </location>
</feature>
<name>A0AAC8UD65_HAEDC</name>
<dbReference type="AlphaFoldDB" id="A0AAC8UD65"/>
<keyword evidence="2" id="KW-1003">Cell membrane</keyword>
<keyword evidence="3" id="KW-0997">Cell inner membrane</keyword>
<evidence type="ECO:0000256" key="5">
    <source>
        <dbReference type="ARBA" id="ARBA00022692"/>
    </source>
</evidence>
<dbReference type="OMA" id="HMAKTSS"/>
<dbReference type="EMBL" id="CP011219">
    <property type="protein sequence ID" value="AKO32676.1"/>
    <property type="molecule type" value="Genomic_DNA"/>
</dbReference>
<evidence type="ECO:0000256" key="6">
    <source>
        <dbReference type="ARBA" id="ARBA00022960"/>
    </source>
</evidence>
<dbReference type="GO" id="GO:0051301">
    <property type="term" value="P:cell division"/>
    <property type="evidence" value="ECO:0007669"/>
    <property type="project" value="UniProtKB-KW"/>
</dbReference>
<evidence type="ECO:0000256" key="10">
    <source>
        <dbReference type="ARBA" id="ARBA00035657"/>
    </source>
</evidence>
<dbReference type="GO" id="GO:0005886">
    <property type="term" value="C:plasma membrane"/>
    <property type="evidence" value="ECO:0007669"/>
    <property type="project" value="UniProtKB-SubCell"/>
</dbReference>
<evidence type="ECO:0000256" key="8">
    <source>
        <dbReference type="ARBA" id="ARBA00023136"/>
    </source>
</evidence>
<keyword evidence="4" id="KW-0132">Cell division</keyword>
<keyword evidence="5 15" id="KW-0812">Transmembrane</keyword>
<keyword evidence="7 15" id="KW-1133">Transmembrane helix</keyword>
<dbReference type="PIRSF" id="PIRSF006318">
    <property type="entry name" value="YhcB"/>
    <property type="match status" value="1"/>
</dbReference>
<feature type="compositionally biased region" description="Basic and acidic residues" evidence="14">
    <location>
        <begin position="107"/>
        <end position="119"/>
    </location>
</feature>
<evidence type="ECO:0000256" key="12">
    <source>
        <dbReference type="ARBA" id="ARBA00035727"/>
    </source>
</evidence>
<evidence type="ECO:0000256" key="13">
    <source>
        <dbReference type="SAM" id="Coils"/>
    </source>
</evidence>
<comment type="similarity">
    <text evidence="10">Belongs to the ZapG family.</text>
</comment>
<evidence type="ECO:0000256" key="15">
    <source>
        <dbReference type="SAM" id="Phobius"/>
    </source>
</evidence>
<evidence type="ECO:0000256" key="2">
    <source>
        <dbReference type="ARBA" id="ARBA00022475"/>
    </source>
</evidence>
<evidence type="ECO:0000256" key="3">
    <source>
        <dbReference type="ARBA" id="ARBA00022519"/>
    </source>
</evidence>
<dbReference type="GO" id="GO:0008360">
    <property type="term" value="P:regulation of cell shape"/>
    <property type="evidence" value="ECO:0007669"/>
    <property type="project" value="UniProtKB-KW"/>
</dbReference>
<keyword evidence="6" id="KW-0133">Cell shape</keyword>
<protein>
    <recommendedName>
        <fullName evidence="11">Z-ring associated protein G</fullName>
    </recommendedName>
    <alternativeName>
        <fullName evidence="12">Cell division protein ZapG</fullName>
    </alternativeName>
</protein>
<feature type="region of interest" description="Disordered" evidence="14">
    <location>
        <begin position="105"/>
        <end position="128"/>
    </location>
</feature>
<evidence type="ECO:0000313" key="17">
    <source>
        <dbReference type="Proteomes" id="UP000060132"/>
    </source>
</evidence>
<dbReference type="RefSeq" id="WP_010945338.1">
    <property type="nucleotide sequence ID" value="NZ_CP011218.1"/>
</dbReference>
<organism evidence="16 17">
    <name type="scientific">Haemophilus ducreyi</name>
    <dbReference type="NCBI Taxonomy" id="730"/>
    <lineage>
        <taxon>Bacteria</taxon>
        <taxon>Pseudomonadati</taxon>
        <taxon>Pseudomonadota</taxon>
        <taxon>Gammaproteobacteria</taxon>
        <taxon>Pasteurellales</taxon>
        <taxon>Pasteurellaceae</taxon>
        <taxon>Haemophilus</taxon>
    </lineage>
</organism>
<keyword evidence="9" id="KW-0131">Cell cycle</keyword>
<keyword evidence="13" id="KW-0175">Coiled coil</keyword>
<evidence type="ECO:0000256" key="11">
    <source>
        <dbReference type="ARBA" id="ARBA00035703"/>
    </source>
</evidence>
<evidence type="ECO:0000256" key="9">
    <source>
        <dbReference type="ARBA" id="ARBA00023306"/>
    </source>
</evidence>
<gene>
    <name evidence="16" type="ORF">RZ57_05960</name>
</gene>
<dbReference type="Proteomes" id="UP000060132">
    <property type="component" value="Chromosome"/>
</dbReference>
<dbReference type="PANTHER" id="PTHR39579">
    <property type="entry name" value="INNER MEMBRANE PROTEIN YHCB"/>
    <property type="match status" value="1"/>
</dbReference>
<accession>A0AAC8UD65</accession>
<evidence type="ECO:0000256" key="7">
    <source>
        <dbReference type="ARBA" id="ARBA00022989"/>
    </source>
</evidence>
<dbReference type="InterPro" id="IPR009386">
    <property type="entry name" value="ZapG-like"/>
</dbReference>
<reference evidence="16 17" key="1">
    <citation type="journal article" date="2015" name="PLoS Negl. Trop. Dis.">
        <title>Haemophilus ducreyi Cutaneous Ulcer Strains Are Nearly Identical to Class I Genital Ulcer Strains.</title>
        <authorList>
            <person name="Gangaiah D."/>
            <person name="Webb K.M."/>
            <person name="Humphreys T.L."/>
            <person name="Fortney K.R."/>
            <person name="Toh E."/>
            <person name="Tai A."/>
            <person name="Katz S.S."/>
            <person name="Pillay A."/>
            <person name="Chen C.Y."/>
            <person name="Roberts S.A."/>
            <person name="Munson R.S.Jr."/>
            <person name="Spinola S.M."/>
        </authorList>
    </citation>
    <scope>NUCLEOTIDE SEQUENCE [LARGE SCALE GENOMIC DNA]</scope>
    <source>
        <strain evidence="17">CLU2</strain>
    </source>
</reference>
<evidence type="ECO:0000256" key="1">
    <source>
        <dbReference type="ARBA" id="ARBA00004377"/>
    </source>
</evidence>
<comment type="subcellular location">
    <subcellularLocation>
        <location evidence="1">Cell inner membrane</location>
        <topology evidence="1">Single-pass membrane protein</topology>
    </subcellularLocation>
</comment>
<proteinExistence type="inferred from homology"/>
<evidence type="ECO:0000256" key="4">
    <source>
        <dbReference type="ARBA" id="ARBA00022618"/>
    </source>
</evidence>
<feature type="coiled-coil region" evidence="13">
    <location>
        <begin position="37"/>
        <end position="75"/>
    </location>
</feature>